<feature type="transmembrane region" description="Helical" evidence="2">
    <location>
        <begin position="115"/>
        <end position="137"/>
    </location>
</feature>
<evidence type="ECO:0000256" key="2">
    <source>
        <dbReference type="SAM" id="Phobius"/>
    </source>
</evidence>
<evidence type="ECO:0000313" key="4">
    <source>
        <dbReference type="Proteomes" id="UP000475545"/>
    </source>
</evidence>
<accession>A0A6L7GSQ6</accession>
<proteinExistence type="predicted"/>
<keyword evidence="2" id="KW-0812">Transmembrane</keyword>
<keyword evidence="2" id="KW-0472">Membrane</keyword>
<dbReference type="Proteomes" id="UP000475545">
    <property type="component" value="Unassembled WGS sequence"/>
</dbReference>
<dbReference type="RefSeq" id="WP_160903097.1">
    <property type="nucleotide sequence ID" value="NZ_CP102850.1"/>
</dbReference>
<evidence type="ECO:0000313" key="3">
    <source>
        <dbReference type="EMBL" id="MXP22920.1"/>
    </source>
</evidence>
<keyword evidence="4" id="KW-1185">Reference proteome</keyword>
<name>A0A6L7GSQ6_9ACTN</name>
<organism evidence="3 4">
    <name type="scientific">Gordonia mangrovi</name>
    <dbReference type="NCBI Taxonomy" id="2665643"/>
    <lineage>
        <taxon>Bacteria</taxon>
        <taxon>Bacillati</taxon>
        <taxon>Actinomycetota</taxon>
        <taxon>Actinomycetes</taxon>
        <taxon>Mycobacteriales</taxon>
        <taxon>Gordoniaceae</taxon>
        <taxon>Gordonia</taxon>
    </lineage>
</organism>
<dbReference type="AlphaFoldDB" id="A0A6L7GSQ6"/>
<dbReference type="Pfam" id="PF04977">
    <property type="entry name" value="DivIC"/>
    <property type="match status" value="1"/>
</dbReference>
<feature type="compositionally biased region" description="Basic residues" evidence="1">
    <location>
        <begin position="1"/>
        <end position="10"/>
    </location>
</feature>
<feature type="region of interest" description="Disordered" evidence="1">
    <location>
        <begin position="1"/>
        <end position="97"/>
    </location>
</feature>
<comment type="caution">
    <text evidence="3">The sequence shown here is derived from an EMBL/GenBank/DDBJ whole genome shotgun (WGS) entry which is preliminary data.</text>
</comment>
<keyword evidence="2" id="KW-1133">Transmembrane helix</keyword>
<evidence type="ECO:0000256" key="1">
    <source>
        <dbReference type="SAM" id="MobiDB-lite"/>
    </source>
</evidence>
<dbReference type="EMBL" id="WMBR01000004">
    <property type="protein sequence ID" value="MXP22920.1"/>
    <property type="molecule type" value="Genomic_DNA"/>
</dbReference>
<protein>
    <submittedName>
        <fullName evidence="3">Septum formation initiator family protein</fullName>
    </submittedName>
</protein>
<reference evidence="3 4" key="1">
    <citation type="submission" date="2019-11" db="EMBL/GenBank/DDBJ databases">
        <title>Gordonia sp. nov., a novel actinobacterium isolated from mangrove soil in Hainan.</title>
        <authorList>
            <person name="Huang X."/>
            <person name="Xie Y."/>
            <person name="Chu X."/>
            <person name="Xiao K."/>
        </authorList>
    </citation>
    <scope>NUCLEOTIDE SEQUENCE [LARGE SCALE GENOMIC DNA]</scope>
    <source>
        <strain evidence="3 4">HNM0687</strain>
    </source>
</reference>
<sequence length="231" mass="25590">MTSGGRRGRGERRPQASGRRGRRATTTRGPARPSAASARSGSARAQPLAVTETGEQELHGEQEPQEEFDSAPVEDADESPPPRSPRASGRSRPARRRVDRAALLARWEGLDAKRAIVLALVVSVVALTLAMPVRTYFSQRAEFEQLRASNDQLRSEVSDYQQKVNEQSDPAYIEAEARERLQFVRPGEKALVMMFPGDDARIAAQKQAEERARSPWYGNLWESVATPPTIK</sequence>
<gene>
    <name evidence="3" type="ORF">GIY30_16395</name>
</gene>
<feature type="compositionally biased region" description="Low complexity" evidence="1">
    <location>
        <begin position="26"/>
        <end position="45"/>
    </location>
</feature>
<dbReference type="InterPro" id="IPR007060">
    <property type="entry name" value="FtsL/DivIC"/>
</dbReference>
<feature type="compositionally biased region" description="Acidic residues" evidence="1">
    <location>
        <begin position="63"/>
        <end position="78"/>
    </location>
</feature>